<dbReference type="PANTHER" id="PTHR14136">
    <property type="entry name" value="BTB_POZ DOMAIN-CONTAINING PROTEIN KCTD9"/>
    <property type="match status" value="1"/>
</dbReference>
<evidence type="ECO:0000313" key="1">
    <source>
        <dbReference type="EMBL" id="EEW54179.1"/>
    </source>
</evidence>
<dbReference type="InterPro" id="IPR001646">
    <property type="entry name" value="5peptide_repeat"/>
</dbReference>
<keyword evidence="4" id="KW-1185">Reference proteome</keyword>
<comment type="caution">
    <text evidence="1">The sequence shown here is derived from an EMBL/GenBank/DDBJ whole genome shotgun (WGS) entry which is preliminary data.</text>
</comment>
<dbReference type="InterPro" id="IPR043919">
    <property type="entry name" value="DUF5758"/>
</dbReference>
<reference evidence="1 3" key="1">
    <citation type="submission" date="2009-09" db="EMBL/GenBank/DDBJ databases">
        <authorList>
            <person name="Qin X."/>
            <person name="Bachman B."/>
            <person name="Battles P."/>
            <person name="Bell A."/>
            <person name="Bess C."/>
            <person name="Bickham C."/>
            <person name="Chaboub L."/>
            <person name="Chen D."/>
            <person name="Coyle M."/>
            <person name="Deiros D.R."/>
            <person name="Dinh H."/>
            <person name="Forbes L."/>
            <person name="Fowler G."/>
            <person name="Francisco L."/>
            <person name="Fu Q."/>
            <person name="Gubbala S."/>
            <person name="Hale W."/>
            <person name="Han Y."/>
            <person name="Hemphill L."/>
            <person name="Highlander S.K."/>
            <person name="Hirani K."/>
            <person name="Hogues M."/>
            <person name="Jackson L."/>
            <person name="Jakkamsetti A."/>
            <person name="Javaid M."/>
            <person name="Jiang H."/>
            <person name="Korchina V."/>
            <person name="Kovar C."/>
            <person name="Lara F."/>
            <person name="Lee S."/>
            <person name="Mata R."/>
            <person name="Mathew T."/>
            <person name="Moen C."/>
            <person name="Morales K."/>
            <person name="Munidasa M."/>
            <person name="Nazareth L."/>
            <person name="Ngo R."/>
            <person name="Nguyen L."/>
            <person name="Okwuonu G."/>
            <person name="Ongeri F."/>
            <person name="Patil S."/>
            <person name="Petrosino J."/>
            <person name="Pham C."/>
            <person name="Pham P."/>
            <person name="Pu L.-L."/>
            <person name="Puazo M."/>
            <person name="Raj R."/>
            <person name="Reid J."/>
            <person name="Rouhana J."/>
            <person name="Saada N."/>
            <person name="Shang Y."/>
            <person name="Simmons D."/>
            <person name="Thornton R."/>
            <person name="Warren J."/>
            <person name="Weissenberger G."/>
            <person name="Zhang J."/>
            <person name="Zhang L."/>
            <person name="Zhou C."/>
            <person name="Zhu D."/>
            <person name="Muzny D."/>
            <person name="Worley K."/>
            <person name="Gibbs R."/>
        </authorList>
    </citation>
    <scope>NUCLEOTIDE SEQUENCE [LARGE SCALE GENOMIC DNA]</scope>
    <source>
        <strain evidence="1 3">DSM 16041</strain>
    </source>
</reference>
<dbReference type="HOGENOM" id="CLU_088939_0_0_9"/>
<gene>
    <name evidence="2" type="ORF">FC31_GL002116</name>
    <name evidence="1" type="ORF">HMPREF0494_0600</name>
</gene>
<name>C8P5K8_9LACO</name>
<dbReference type="InterPro" id="IPR051082">
    <property type="entry name" value="Pentapeptide-BTB/POZ_domain"/>
</dbReference>
<dbReference type="PANTHER" id="PTHR14136:SF17">
    <property type="entry name" value="BTB_POZ DOMAIN-CONTAINING PROTEIN KCTD9"/>
    <property type="match status" value="1"/>
</dbReference>
<organism evidence="1 3">
    <name type="scientific">Limosilactobacillus antri DSM 16041</name>
    <dbReference type="NCBI Taxonomy" id="525309"/>
    <lineage>
        <taxon>Bacteria</taxon>
        <taxon>Bacillati</taxon>
        <taxon>Bacillota</taxon>
        <taxon>Bacilli</taxon>
        <taxon>Lactobacillales</taxon>
        <taxon>Lactobacillaceae</taxon>
        <taxon>Limosilactobacillus</taxon>
    </lineage>
</organism>
<dbReference type="Proteomes" id="UP000051883">
    <property type="component" value="Unassembled WGS sequence"/>
</dbReference>
<dbReference type="AlphaFoldDB" id="C8P5K8"/>
<dbReference type="Proteomes" id="UP000003675">
    <property type="component" value="Unassembled WGS sequence"/>
</dbReference>
<sequence>METGSIAQLQAVTAQPVNKRPPLREHWFANLDLTGADLRGIDFSAAHFQNVVLDQANLEGAILHNTYLDDCSLADADLRDADLRTASLRRANLSHSDISGANLYGAVLERADLTGIVSSPATKWFRLHCPATGPFVAFKKCFNDRIVQLLVPADALRTSATRPSCRCNKAKVLKITNFAQTEEYDESWSLVDENFVYRKGHWVTVANFNADRWYDSTTGIHFWLTREEAMAY</sequence>
<protein>
    <submittedName>
        <fullName evidence="1">Pentapeptide repeat protein</fullName>
    </submittedName>
</protein>
<dbReference type="Gene3D" id="2.160.20.80">
    <property type="entry name" value="E3 ubiquitin-protein ligase SopA"/>
    <property type="match status" value="1"/>
</dbReference>
<dbReference type="RefSeq" id="WP_007123904.1">
    <property type="nucleotide sequence ID" value="NZ_AZDK01000009.1"/>
</dbReference>
<dbReference type="PATRIC" id="fig|525309.8.peg.2196"/>
<dbReference type="OrthoDB" id="2989145at2"/>
<accession>C8P5K8</accession>
<dbReference type="Pfam" id="PF19062">
    <property type="entry name" value="DUF5758"/>
    <property type="match status" value="1"/>
</dbReference>
<evidence type="ECO:0000313" key="2">
    <source>
        <dbReference type="EMBL" id="KRK60035.1"/>
    </source>
</evidence>
<dbReference type="STRING" id="525309.HMPREF0494_0600"/>
<dbReference type="eggNOG" id="COG1357">
    <property type="taxonomic scope" value="Bacteria"/>
</dbReference>
<dbReference type="SUPFAM" id="SSF141571">
    <property type="entry name" value="Pentapeptide repeat-like"/>
    <property type="match status" value="1"/>
</dbReference>
<dbReference type="EMBL" id="ACLL01000015">
    <property type="protein sequence ID" value="EEW54179.1"/>
    <property type="molecule type" value="Genomic_DNA"/>
</dbReference>
<evidence type="ECO:0000313" key="3">
    <source>
        <dbReference type="Proteomes" id="UP000003675"/>
    </source>
</evidence>
<dbReference type="EMBL" id="AZDK01000009">
    <property type="protein sequence ID" value="KRK60035.1"/>
    <property type="molecule type" value="Genomic_DNA"/>
</dbReference>
<evidence type="ECO:0000313" key="4">
    <source>
        <dbReference type="Proteomes" id="UP000051883"/>
    </source>
</evidence>
<reference evidence="2 4" key="2">
    <citation type="journal article" date="2015" name="Genome Announc.">
        <title>Expanding the biotechnology potential of lactobacilli through comparative genomics of 213 strains and associated genera.</title>
        <authorList>
            <person name="Sun Z."/>
            <person name="Harris H.M."/>
            <person name="McCann A."/>
            <person name="Guo C."/>
            <person name="Argimon S."/>
            <person name="Zhang W."/>
            <person name="Yang X."/>
            <person name="Jeffery I.B."/>
            <person name="Cooney J.C."/>
            <person name="Kagawa T.F."/>
            <person name="Liu W."/>
            <person name="Song Y."/>
            <person name="Salvetti E."/>
            <person name="Wrobel A."/>
            <person name="Rasinkangas P."/>
            <person name="Parkhill J."/>
            <person name="Rea M.C."/>
            <person name="O'Sullivan O."/>
            <person name="Ritari J."/>
            <person name="Douillard F.P."/>
            <person name="Paul Ross R."/>
            <person name="Yang R."/>
            <person name="Briner A.E."/>
            <person name="Felis G.E."/>
            <person name="de Vos W.M."/>
            <person name="Barrangou R."/>
            <person name="Klaenhammer T.R."/>
            <person name="Caufield P.W."/>
            <person name="Cui Y."/>
            <person name="Zhang H."/>
            <person name="O'Toole P.W."/>
        </authorList>
    </citation>
    <scope>NUCLEOTIDE SEQUENCE [LARGE SCALE GENOMIC DNA]</scope>
    <source>
        <strain evidence="2 4">DSM 16041</strain>
    </source>
</reference>
<proteinExistence type="predicted"/>
<dbReference type="Pfam" id="PF00805">
    <property type="entry name" value="Pentapeptide"/>
    <property type="match status" value="2"/>
</dbReference>